<reference evidence="7" key="1">
    <citation type="submission" date="2020-11" db="EMBL/GenBank/DDBJ databases">
        <authorList>
            <person name="Tran Van P."/>
        </authorList>
    </citation>
    <scope>NUCLEOTIDE SEQUENCE</scope>
</reference>
<proteinExistence type="inferred from homology"/>
<dbReference type="Proteomes" id="UP000677054">
    <property type="component" value="Unassembled WGS sequence"/>
</dbReference>
<keyword evidence="8" id="KW-1185">Reference proteome</keyword>
<evidence type="ECO:0000256" key="6">
    <source>
        <dbReference type="HAMAP-Rule" id="MF_03036"/>
    </source>
</evidence>
<evidence type="ECO:0000313" key="8">
    <source>
        <dbReference type="Proteomes" id="UP000677054"/>
    </source>
</evidence>
<dbReference type="AlphaFoldDB" id="A0A7R9AAW8"/>
<dbReference type="GO" id="GO:0005634">
    <property type="term" value="C:nucleus"/>
    <property type="evidence" value="ECO:0007669"/>
    <property type="project" value="UniProtKB-SubCell"/>
</dbReference>
<dbReference type="GO" id="GO:0009159">
    <property type="term" value="P:deoxyribonucleoside monophosphate catabolic process"/>
    <property type="evidence" value="ECO:0007669"/>
    <property type="project" value="InterPro"/>
</dbReference>
<dbReference type="GO" id="GO:0005737">
    <property type="term" value="C:cytoplasm"/>
    <property type="evidence" value="ECO:0007669"/>
    <property type="project" value="UniProtKB-SubCell"/>
</dbReference>
<dbReference type="GO" id="GO:0042802">
    <property type="term" value="F:identical protein binding"/>
    <property type="evidence" value="ECO:0007669"/>
    <property type="project" value="UniProtKB-ARBA"/>
</dbReference>
<evidence type="ECO:0000256" key="2">
    <source>
        <dbReference type="ARBA" id="ARBA00022801"/>
    </source>
</evidence>
<name>A0A7R9AAW8_9CRUS</name>
<comment type="subcellular location">
    <subcellularLocation>
        <location evidence="6">Cytoplasm</location>
    </subcellularLocation>
    <subcellularLocation>
        <location evidence="6">Nucleus</location>
    </subcellularLocation>
</comment>
<dbReference type="PANTHER" id="PTHR15364">
    <property type="entry name" value="2'-DEOXYNUCLEOSIDE 5'-PHOSPHATE N-HYDROLASE 1"/>
    <property type="match status" value="1"/>
</dbReference>
<feature type="binding site" description="in other chain" evidence="6">
    <location>
        <position position="25"/>
    </location>
    <ligand>
        <name>substrate</name>
        <note>ligand shared between homodimeric partners</note>
    </ligand>
</feature>
<dbReference type="HAMAP" id="MF_03036">
    <property type="entry name" value="Nuc_phosphate_hydrolase"/>
    <property type="match status" value="1"/>
</dbReference>
<dbReference type="EMBL" id="CAJPEV010002996">
    <property type="protein sequence ID" value="CAG0898629.1"/>
    <property type="molecule type" value="Genomic_DNA"/>
</dbReference>
<evidence type="ECO:0000256" key="4">
    <source>
        <dbReference type="ARBA" id="ARBA00023295"/>
    </source>
</evidence>
<evidence type="ECO:0000256" key="1">
    <source>
        <dbReference type="ARBA" id="ARBA00011407"/>
    </source>
</evidence>
<dbReference type="Gene3D" id="3.40.50.450">
    <property type="match status" value="1"/>
</dbReference>
<dbReference type="GO" id="GO:0070694">
    <property type="term" value="F:5-hydroxymethyl-dUMP N-hydrolase activity"/>
    <property type="evidence" value="ECO:0007669"/>
    <property type="project" value="InterPro"/>
</dbReference>
<protein>
    <recommendedName>
        <fullName evidence="6">Putative 2'-deoxynucleoside 5'-phosphate N-hydrolase 1</fullName>
        <ecNumber evidence="6">3.2.2.-</ecNumber>
    </recommendedName>
</protein>
<dbReference type="Pfam" id="PF05014">
    <property type="entry name" value="Nuc_deoxyrib_tr"/>
    <property type="match status" value="1"/>
</dbReference>
<evidence type="ECO:0000256" key="3">
    <source>
        <dbReference type="ARBA" id="ARBA00023080"/>
    </source>
</evidence>
<organism evidence="7">
    <name type="scientific">Darwinula stevensoni</name>
    <dbReference type="NCBI Taxonomy" id="69355"/>
    <lineage>
        <taxon>Eukaryota</taxon>
        <taxon>Metazoa</taxon>
        <taxon>Ecdysozoa</taxon>
        <taxon>Arthropoda</taxon>
        <taxon>Crustacea</taxon>
        <taxon>Oligostraca</taxon>
        <taxon>Ostracoda</taxon>
        <taxon>Podocopa</taxon>
        <taxon>Podocopida</taxon>
        <taxon>Darwinulocopina</taxon>
        <taxon>Darwinuloidea</taxon>
        <taxon>Darwinulidae</taxon>
        <taxon>Darwinula</taxon>
    </lineage>
</organism>
<keyword evidence="6" id="KW-0539">Nucleus</keyword>
<keyword evidence="6" id="KW-0963">Cytoplasm</keyword>
<comment type="function">
    <text evidence="6">Catalyzes the cleavage of the N-glycosidic bond of deoxyribonucleoside 5'-monophosphates to yield deoxyribose 5-phosphate and a purine or pyrimidine base.</text>
</comment>
<dbReference type="SUPFAM" id="SSF52309">
    <property type="entry name" value="N-(deoxy)ribosyltransferase-like"/>
    <property type="match status" value="1"/>
</dbReference>
<dbReference type="InterPro" id="IPR028607">
    <property type="entry name" value="DNPH1"/>
</dbReference>
<dbReference type="EMBL" id="LR902513">
    <property type="protein sequence ID" value="CAD7250665.1"/>
    <property type="molecule type" value="Genomic_DNA"/>
</dbReference>
<keyword evidence="4 6" id="KW-0326">Glycosidase</keyword>
<evidence type="ECO:0000256" key="5">
    <source>
        <dbReference type="ARBA" id="ARBA00047460"/>
    </source>
</evidence>
<comment type="subunit">
    <text evidence="1 6">Monomer and homodimer.</text>
</comment>
<feature type="binding site" description="in other chain" evidence="6">
    <location>
        <begin position="10"/>
        <end position="16"/>
    </location>
    <ligand>
        <name>substrate</name>
        <note>ligand shared between homodimeric partners</note>
    </ligand>
</feature>
<evidence type="ECO:0000313" key="7">
    <source>
        <dbReference type="EMBL" id="CAD7250665.1"/>
    </source>
</evidence>
<keyword evidence="2 6" id="KW-0378">Hydrolase</keyword>
<accession>A0A7R9AAW8</accession>
<keyword evidence="3 6" id="KW-0546">Nucleotide metabolism</keyword>
<gene>
    <name evidence="7" type="ORF">DSTB1V02_LOCUS10435</name>
</gene>
<feature type="binding site" evidence="6">
    <location>
        <begin position="110"/>
        <end position="112"/>
    </location>
    <ligand>
        <name>substrate</name>
        <note>ligand shared between homodimeric partners</note>
    </ligand>
</feature>
<dbReference type="GO" id="GO:0009116">
    <property type="term" value="P:nucleoside metabolic process"/>
    <property type="evidence" value="ECO:0007669"/>
    <property type="project" value="UniProtKB-UniRule"/>
</dbReference>
<dbReference type="EC" id="3.2.2.-" evidence="6"/>
<dbReference type="InterPro" id="IPR051239">
    <property type="entry name" value="2'-dNMP_N-hydrolase"/>
</dbReference>
<comment type="catalytic activity">
    <reaction evidence="6">
        <text>a purine 2'-deoxyribonucleoside 5'-phosphate + H2O = a purine nucleobase + 2-deoxy-D-ribose 5-phosphate</text>
        <dbReference type="Rhea" id="RHEA:51132"/>
        <dbReference type="ChEBI" id="CHEBI:15377"/>
        <dbReference type="ChEBI" id="CHEBI:26386"/>
        <dbReference type="ChEBI" id="CHEBI:62877"/>
        <dbReference type="ChEBI" id="CHEBI:142198"/>
    </reaction>
</comment>
<dbReference type="InterPro" id="IPR007710">
    <property type="entry name" value="Nucleoside_deoxyribTrfase"/>
</dbReference>
<dbReference type="OrthoDB" id="18087at2759"/>
<dbReference type="FunFam" id="3.40.50.450:FF:000019">
    <property type="entry name" value="2'-deoxynucleoside 5'-phosphate N-hydrolase 1"/>
    <property type="match status" value="1"/>
</dbReference>
<comment type="catalytic activity">
    <reaction evidence="5">
        <text>5-hydroxymethyl-dUMP + H2O = 5-hydroxymethyluracil + 2-deoxy-D-ribose 5-phosphate</text>
        <dbReference type="Rhea" id="RHEA:77099"/>
        <dbReference type="ChEBI" id="CHEBI:15377"/>
        <dbReference type="ChEBI" id="CHEBI:16964"/>
        <dbReference type="ChEBI" id="CHEBI:62877"/>
        <dbReference type="ChEBI" id="CHEBI:90409"/>
    </reaction>
    <physiologicalReaction direction="left-to-right" evidence="5">
        <dbReference type="Rhea" id="RHEA:77100"/>
    </physiologicalReaction>
</comment>
<sequence length="154" mass="17266">MKMAPQYNIYLCGSIRGGRQDVQIYGKIAEKLKEYGTVLTPFVADPNVRDEEDLDDRAIFERDNGLMAQADVLVAEVTVPSLGVGMELGWALRDKRIPILCLYRPQNELSALVRGLADGNTNQVKDYKEEELDQIIEDFFNILAVKNVAESGDK</sequence>
<feature type="binding site" description="in other chain" evidence="6">
    <location>
        <position position="87"/>
    </location>
    <ligand>
        <name>substrate</name>
        <note>ligand shared between homodimeric partners</note>
    </ligand>
</feature>
<comment type="similarity">
    <text evidence="6">Belongs to the 2'-deoxynucleoside 5'-phosphate N-hydrolase 1 family.</text>
</comment>
<dbReference type="GO" id="GO:0006163">
    <property type="term" value="P:purine nucleotide metabolic process"/>
    <property type="evidence" value="ECO:0007669"/>
    <property type="project" value="UniProtKB-ARBA"/>
</dbReference>
<comment type="catalytic activity">
    <reaction evidence="6">
        <text>a pyrimidine 2'-deoxyribonucleoside 5'-phosphate + H2O = a pyrimidine nucleobase + 2-deoxy-D-ribose 5-phosphate</text>
        <dbReference type="Rhea" id="RHEA:57852"/>
        <dbReference type="ChEBI" id="CHEBI:15377"/>
        <dbReference type="ChEBI" id="CHEBI:26432"/>
        <dbReference type="ChEBI" id="CHEBI:62877"/>
        <dbReference type="ChEBI" id="CHEBI:142209"/>
    </reaction>
</comment>
<dbReference type="PANTHER" id="PTHR15364:SF0">
    <property type="entry name" value="2'-DEOXYNUCLEOSIDE 5'-PHOSPHATE N-HYDROLASE 1"/>
    <property type="match status" value="1"/>
</dbReference>